<sequence length="128" mass="14888">MGNTTVSNIKVQLPNFTCTIREEVLQTQKFPNSGQAMVSAHRENFFHPQKQLNPVVNNQQGLIKEQQLARKRLWLLYIGNSQHQHQQQHLLVAWPWQRLLLVVGLANDCNWRGQLPSEQRGDCNDEKH</sequence>
<evidence type="ECO:0000313" key="2">
    <source>
        <dbReference type="Proteomes" id="UP000785679"/>
    </source>
</evidence>
<evidence type="ECO:0000313" key="1">
    <source>
        <dbReference type="EMBL" id="TNV81991.1"/>
    </source>
</evidence>
<protein>
    <submittedName>
        <fullName evidence="1">Uncharacterized protein</fullName>
    </submittedName>
</protein>
<proteinExistence type="predicted"/>
<organism evidence="1 2">
    <name type="scientific">Halteria grandinella</name>
    <dbReference type="NCBI Taxonomy" id="5974"/>
    <lineage>
        <taxon>Eukaryota</taxon>
        <taxon>Sar</taxon>
        <taxon>Alveolata</taxon>
        <taxon>Ciliophora</taxon>
        <taxon>Intramacronucleata</taxon>
        <taxon>Spirotrichea</taxon>
        <taxon>Stichotrichia</taxon>
        <taxon>Sporadotrichida</taxon>
        <taxon>Halteriidae</taxon>
        <taxon>Halteria</taxon>
    </lineage>
</organism>
<dbReference type="AlphaFoldDB" id="A0A8J8NUG2"/>
<reference evidence="1" key="1">
    <citation type="submission" date="2019-06" db="EMBL/GenBank/DDBJ databases">
        <authorList>
            <person name="Zheng W."/>
        </authorList>
    </citation>
    <scope>NUCLEOTIDE SEQUENCE</scope>
    <source>
        <strain evidence="1">QDHG01</strain>
    </source>
</reference>
<keyword evidence="2" id="KW-1185">Reference proteome</keyword>
<dbReference type="Proteomes" id="UP000785679">
    <property type="component" value="Unassembled WGS sequence"/>
</dbReference>
<gene>
    <name evidence="1" type="ORF">FGO68_gene6255</name>
</gene>
<comment type="caution">
    <text evidence="1">The sequence shown here is derived from an EMBL/GenBank/DDBJ whole genome shotgun (WGS) entry which is preliminary data.</text>
</comment>
<name>A0A8J8NUG2_HALGN</name>
<accession>A0A8J8NUG2</accession>
<dbReference type="EMBL" id="RRYP01005486">
    <property type="protein sequence ID" value="TNV81991.1"/>
    <property type="molecule type" value="Genomic_DNA"/>
</dbReference>